<protein>
    <recommendedName>
        <fullName evidence="4">DUF429 domain-containing protein</fullName>
    </recommendedName>
</protein>
<name>A0A1N7P4M2_9BACL</name>
<evidence type="ECO:0000313" key="3">
    <source>
        <dbReference type="Proteomes" id="UP000186156"/>
    </source>
</evidence>
<evidence type="ECO:0000256" key="1">
    <source>
        <dbReference type="SAM" id="MobiDB-lite"/>
    </source>
</evidence>
<feature type="region of interest" description="Disordered" evidence="1">
    <location>
        <begin position="89"/>
        <end position="111"/>
    </location>
</feature>
<accession>A0A1N7P4M2</accession>
<evidence type="ECO:0008006" key="4">
    <source>
        <dbReference type="Google" id="ProtNLM"/>
    </source>
</evidence>
<dbReference type="EMBL" id="FTOO01000011">
    <property type="protein sequence ID" value="SIT05389.1"/>
    <property type="molecule type" value="Genomic_DNA"/>
</dbReference>
<sequence>MHNRSKSPVPDGRKCVILAWVCGVDVGGMESLSYVAWLDIEKRKFVLDHYVPLSGSPPVLLPPVPKDLIANGCVAAYGLDCPQGLPKLGSRHQRRDCDREANTPTRKLPEHLSDPYTGPYASLIQVGVQLFAAAVSSGHAQLYGDGRQSHGAKPIIFETYPRKVLKDHFALGSIPSKRKEPHAYVDKVWKALKDSGYTCCGVLRPTVDQVDAMVCAVVAEHVLQKSVRELGEPPIWDAKDRIFREGYIVVPG</sequence>
<dbReference type="STRING" id="252246.SAMN05421799_11146"/>
<keyword evidence="3" id="KW-1185">Reference proteome</keyword>
<organism evidence="2 3">
    <name type="scientific">Alicyclobacillus vulcanalis</name>
    <dbReference type="NCBI Taxonomy" id="252246"/>
    <lineage>
        <taxon>Bacteria</taxon>
        <taxon>Bacillati</taxon>
        <taxon>Bacillota</taxon>
        <taxon>Bacilli</taxon>
        <taxon>Bacillales</taxon>
        <taxon>Alicyclobacillaceae</taxon>
        <taxon>Alicyclobacillus</taxon>
    </lineage>
</organism>
<evidence type="ECO:0000313" key="2">
    <source>
        <dbReference type="EMBL" id="SIT05389.1"/>
    </source>
</evidence>
<dbReference type="InterPro" id="IPR007362">
    <property type="entry name" value="DUF429"/>
</dbReference>
<reference evidence="3" key="1">
    <citation type="submission" date="2017-01" db="EMBL/GenBank/DDBJ databases">
        <authorList>
            <person name="Varghese N."/>
            <person name="Submissions S."/>
        </authorList>
    </citation>
    <scope>NUCLEOTIDE SEQUENCE [LARGE SCALE GENOMIC DNA]</scope>
    <source>
        <strain evidence="3">DSM 16176</strain>
    </source>
</reference>
<dbReference type="Proteomes" id="UP000186156">
    <property type="component" value="Unassembled WGS sequence"/>
</dbReference>
<feature type="compositionally biased region" description="Basic and acidic residues" evidence="1">
    <location>
        <begin position="95"/>
        <end position="111"/>
    </location>
</feature>
<proteinExistence type="predicted"/>
<dbReference type="AlphaFoldDB" id="A0A1N7P4M2"/>
<dbReference type="Pfam" id="PF04250">
    <property type="entry name" value="DUF429"/>
    <property type="match status" value="1"/>
</dbReference>
<gene>
    <name evidence="2" type="ORF">SAMN05421799_11146</name>
</gene>